<dbReference type="EMBL" id="ML996287">
    <property type="protein sequence ID" value="KAF2728271.1"/>
    <property type="molecule type" value="Genomic_DNA"/>
</dbReference>
<dbReference type="PANTHER" id="PTHR33840:SF1">
    <property type="entry name" value="TLE1 PHOSPHOLIPASE DOMAIN-CONTAINING PROTEIN"/>
    <property type="match status" value="1"/>
</dbReference>
<dbReference type="OrthoDB" id="3162439at2759"/>
<evidence type="ECO:0000313" key="2">
    <source>
        <dbReference type="EMBL" id="KAF2728271.1"/>
    </source>
</evidence>
<feature type="non-terminal residue" evidence="2">
    <location>
        <position position="268"/>
    </location>
</feature>
<evidence type="ECO:0000259" key="1">
    <source>
        <dbReference type="Pfam" id="PF09994"/>
    </source>
</evidence>
<dbReference type="PANTHER" id="PTHR33840">
    <property type="match status" value="1"/>
</dbReference>
<accession>A0A9P4QNV0</accession>
<evidence type="ECO:0000313" key="3">
    <source>
        <dbReference type="Proteomes" id="UP000799444"/>
    </source>
</evidence>
<dbReference type="SUPFAM" id="SSF53474">
    <property type="entry name" value="alpha/beta-Hydrolases"/>
    <property type="match status" value="1"/>
</dbReference>
<dbReference type="Pfam" id="PF09994">
    <property type="entry name" value="T6SS_Tle1-like_cat"/>
    <property type="match status" value="1"/>
</dbReference>
<name>A0A9P4QNV0_9PLEO</name>
<dbReference type="InterPro" id="IPR029058">
    <property type="entry name" value="AB_hydrolase_fold"/>
</dbReference>
<dbReference type="AlphaFoldDB" id="A0A9P4QNV0"/>
<proteinExistence type="predicted"/>
<keyword evidence="3" id="KW-1185">Reference proteome</keyword>
<protein>
    <recommendedName>
        <fullName evidence="1">T6SS Phospholipase effector Tle1-like catalytic domain-containing protein</fullName>
    </recommendedName>
</protein>
<sequence length="268" mass="30372">ESTAPDGAVQLVYYHEGVAMHGGQFQYREAATGQGIHSMVQDAYNFLCLNFDFNEYRQSEIHLVGFSRGAFAVRALACFIEDVGILSKTRVAFLSMMYSLWRNRDLDTLQHHIDAWESRGHLRRNITIESCGVWDTVSAMYPAKDLGFVAARVPSTLRNAFQALSLHEMRTSFPPVLWDEVAGSSEGKKVKQCWLAGDHSDIGGGHRDSGLATISLLWMVARFRATTNIAFAEVVLLDCMTPMYLHWQEEALFNWEEKTIFNKKEYAM</sequence>
<feature type="non-terminal residue" evidence="2">
    <location>
        <position position="1"/>
    </location>
</feature>
<reference evidence="2" key="1">
    <citation type="journal article" date="2020" name="Stud. Mycol.">
        <title>101 Dothideomycetes genomes: a test case for predicting lifestyles and emergence of pathogens.</title>
        <authorList>
            <person name="Haridas S."/>
            <person name="Albert R."/>
            <person name="Binder M."/>
            <person name="Bloem J."/>
            <person name="Labutti K."/>
            <person name="Salamov A."/>
            <person name="Andreopoulos B."/>
            <person name="Baker S."/>
            <person name="Barry K."/>
            <person name="Bills G."/>
            <person name="Bluhm B."/>
            <person name="Cannon C."/>
            <person name="Castanera R."/>
            <person name="Culley D."/>
            <person name="Daum C."/>
            <person name="Ezra D."/>
            <person name="Gonzalez J."/>
            <person name="Henrissat B."/>
            <person name="Kuo A."/>
            <person name="Liang C."/>
            <person name="Lipzen A."/>
            <person name="Lutzoni F."/>
            <person name="Magnuson J."/>
            <person name="Mondo S."/>
            <person name="Nolan M."/>
            <person name="Ohm R."/>
            <person name="Pangilinan J."/>
            <person name="Park H.-J."/>
            <person name="Ramirez L."/>
            <person name="Alfaro M."/>
            <person name="Sun H."/>
            <person name="Tritt A."/>
            <person name="Yoshinaga Y."/>
            <person name="Zwiers L.-H."/>
            <person name="Turgeon B."/>
            <person name="Goodwin S."/>
            <person name="Spatafora J."/>
            <person name="Crous P."/>
            <person name="Grigoriev I."/>
        </authorList>
    </citation>
    <scope>NUCLEOTIDE SEQUENCE</scope>
    <source>
        <strain evidence="2">CBS 125425</strain>
    </source>
</reference>
<comment type="caution">
    <text evidence="2">The sequence shown here is derived from an EMBL/GenBank/DDBJ whole genome shotgun (WGS) entry which is preliminary data.</text>
</comment>
<feature type="domain" description="T6SS Phospholipase effector Tle1-like catalytic" evidence="1">
    <location>
        <begin position="5"/>
        <end position="221"/>
    </location>
</feature>
<organism evidence="2 3">
    <name type="scientific">Polyplosphaeria fusca</name>
    <dbReference type="NCBI Taxonomy" id="682080"/>
    <lineage>
        <taxon>Eukaryota</taxon>
        <taxon>Fungi</taxon>
        <taxon>Dikarya</taxon>
        <taxon>Ascomycota</taxon>
        <taxon>Pezizomycotina</taxon>
        <taxon>Dothideomycetes</taxon>
        <taxon>Pleosporomycetidae</taxon>
        <taxon>Pleosporales</taxon>
        <taxon>Tetraplosphaeriaceae</taxon>
        <taxon>Polyplosphaeria</taxon>
    </lineage>
</organism>
<dbReference type="Proteomes" id="UP000799444">
    <property type="component" value="Unassembled WGS sequence"/>
</dbReference>
<dbReference type="InterPro" id="IPR018712">
    <property type="entry name" value="Tle1-like_cat"/>
</dbReference>
<gene>
    <name evidence="2" type="ORF">EJ04DRAFT_398667</name>
</gene>